<dbReference type="EC" id="2.7.7.65" evidence="4"/>
<name>A0AAP4U212_9GAMM</name>
<dbReference type="Pfam" id="PF00990">
    <property type="entry name" value="GGDEF"/>
    <property type="match status" value="1"/>
</dbReference>
<comment type="caution">
    <text evidence="4">The sequence shown here is derived from an EMBL/GenBank/DDBJ whole genome shotgun (WGS) entry which is preliminary data.</text>
</comment>
<dbReference type="SMART" id="SM00091">
    <property type="entry name" value="PAS"/>
    <property type="match status" value="1"/>
</dbReference>
<dbReference type="InterPro" id="IPR000014">
    <property type="entry name" value="PAS"/>
</dbReference>
<evidence type="ECO:0000313" key="4">
    <source>
        <dbReference type="EMBL" id="MDO6673516.1"/>
    </source>
</evidence>
<dbReference type="PROSITE" id="PS50887">
    <property type="entry name" value="GGDEF"/>
    <property type="match status" value="1"/>
</dbReference>
<dbReference type="NCBIfam" id="TIGR00229">
    <property type="entry name" value="sensory_box"/>
    <property type="match status" value="1"/>
</dbReference>
<dbReference type="SMART" id="SM00267">
    <property type="entry name" value="GGDEF"/>
    <property type="match status" value="1"/>
</dbReference>
<dbReference type="RefSeq" id="WP_303595191.1">
    <property type="nucleotide sequence ID" value="NZ_JAUORK010000026.1"/>
</dbReference>
<dbReference type="GO" id="GO:0052621">
    <property type="term" value="F:diguanylate cyclase activity"/>
    <property type="evidence" value="ECO:0007669"/>
    <property type="project" value="UniProtKB-EC"/>
</dbReference>
<dbReference type="AlphaFoldDB" id="A0AAP4U212"/>
<sequence length="537" mass="58265">MLPTPPARPPSSGHSSPVDTSELSPQAAAATVFLNENLGPAQLQALFALTLAPAGTFSEQLREYLVTACRLLGMTTGILGHAEANRYEIMAAVNPPPGKVEGAIAPLNETYCNEVVEQAGCIAYANIATTPALEAHPALKSMPFQSYIAAPVWTEGRLTGTVCFGDTSPRAADFSASDRALVETLASLLGGLIDRENARKRLTSELSNLRLAYQEMELLFSRCQLPMAIMDFHGHWTRLNPALAQLLGTERSELQRGALEDVSHPADMQACQEALLAMQAGEITHFEQPHRYLGRQGQIIEVMLHLDVIDSHSGVILSQHQDLSEQRSHEESLARMRHKLASMAPPGPAVPSVLDKLLPTEIFEQQLDGEIARSARHGQPLSILLLNVDAFTDFNRQYGRAAGDRALQQVSTILRNATRKSDLLSQRDDGSLIAVLGQTDSSGAIILAERVRHATAELHGLDGPVTCSIGLTCYHPAPDTLTLANRLELCERAQHALKKAKRQGRNRVRFLELEPVIPTDTFASPQAPSGFPSPDLP</sequence>
<dbReference type="InterPro" id="IPR003018">
    <property type="entry name" value="GAF"/>
</dbReference>
<dbReference type="SMART" id="SM00065">
    <property type="entry name" value="GAF"/>
    <property type="match status" value="1"/>
</dbReference>
<dbReference type="InterPro" id="IPR043128">
    <property type="entry name" value="Rev_trsase/Diguanyl_cyclase"/>
</dbReference>
<keyword evidence="4" id="KW-0808">Transferase</keyword>
<dbReference type="PANTHER" id="PTHR44757">
    <property type="entry name" value="DIGUANYLATE CYCLASE DGCP"/>
    <property type="match status" value="1"/>
</dbReference>
<feature type="region of interest" description="Disordered" evidence="1">
    <location>
        <begin position="1"/>
        <end position="22"/>
    </location>
</feature>
<gene>
    <name evidence="4" type="ORF">Q4535_15505</name>
</gene>
<dbReference type="InterPro" id="IPR052155">
    <property type="entry name" value="Biofilm_reg_signaling"/>
</dbReference>
<dbReference type="PROSITE" id="PS50112">
    <property type="entry name" value="PAS"/>
    <property type="match status" value="1"/>
</dbReference>
<evidence type="ECO:0000259" key="3">
    <source>
        <dbReference type="PROSITE" id="PS50887"/>
    </source>
</evidence>
<feature type="domain" description="PAS" evidence="2">
    <location>
        <begin position="212"/>
        <end position="282"/>
    </location>
</feature>
<accession>A0AAP4U212</accession>
<protein>
    <submittedName>
        <fullName evidence="4">Diguanylate cyclase</fullName>
        <ecNumber evidence="4">2.7.7.65</ecNumber>
    </submittedName>
</protein>
<feature type="domain" description="GGDEF" evidence="3">
    <location>
        <begin position="379"/>
        <end position="513"/>
    </location>
</feature>
<dbReference type="CDD" id="cd01949">
    <property type="entry name" value="GGDEF"/>
    <property type="match status" value="1"/>
</dbReference>
<dbReference type="Pfam" id="PF13185">
    <property type="entry name" value="GAF_2"/>
    <property type="match status" value="1"/>
</dbReference>
<evidence type="ECO:0000313" key="5">
    <source>
        <dbReference type="Proteomes" id="UP001170481"/>
    </source>
</evidence>
<proteinExistence type="predicted"/>
<dbReference type="InterPro" id="IPR029016">
    <property type="entry name" value="GAF-like_dom_sf"/>
</dbReference>
<evidence type="ECO:0000259" key="2">
    <source>
        <dbReference type="PROSITE" id="PS50112"/>
    </source>
</evidence>
<organism evidence="4 5">
    <name type="scientific">Cobetia amphilecti</name>
    <dbReference type="NCBI Taxonomy" id="1055104"/>
    <lineage>
        <taxon>Bacteria</taxon>
        <taxon>Pseudomonadati</taxon>
        <taxon>Pseudomonadota</taxon>
        <taxon>Gammaproteobacteria</taxon>
        <taxon>Oceanospirillales</taxon>
        <taxon>Halomonadaceae</taxon>
        <taxon>Cobetia</taxon>
    </lineage>
</organism>
<keyword evidence="4" id="KW-0548">Nucleotidyltransferase</keyword>
<evidence type="ECO:0000256" key="1">
    <source>
        <dbReference type="SAM" id="MobiDB-lite"/>
    </source>
</evidence>
<dbReference type="PANTHER" id="PTHR44757:SF2">
    <property type="entry name" value="BIOFILM ARCHITECTURE MAINTENANCE PROTEIN MBAA"/>
    <property type="match status" value="1"/>
</dbReference>
<dbReference type="NCBIfam" id="TIGR00254">
    <property type="entry name" value="GGDEF"/>
    <property type="match status" value="1"/>
</dbReference>
<dbReference type="EMBL" id="JAUORK010000026">
    <property type="protein sequence ID" value="MDO6673516.1"/>
    <property type="molecule type" value="Genomic_DNA"/>
</dbReference>
<dbReference type="Proteomes" id="UP001170481">
    <property type="component" value="Unassembled WGS sequence"/>
</dbReference>
<dbReference type="Gene3D" id="3.30.450.20">
    <property type="entry name" value="PAS domain"/>
    <property type="match status" value="1"/>
</dbReference>
<dbReference type="InterPro" id="IPR029787">
    <property type="entry name" value="Nucleotide_cyclase"/>
</dbReference>
<dbReference type="SUPFAM" id="SSF55073">
    <property type="entry name" value="Nucleotide cyclase"/>
    <property type="match status" value="1"/>
</dbReference>
<reference evidence="4" key="1">
    <citation type="submission" date="2023-07" db="EMBL/GenBank/DDBJ databases">
        <title>Genome content predicts the carbon catabolic preferences of heterotrophic bacteria.</title>
        <authorList>
            <person name="Gralka M."/>
        </authorList>
    </citation>
    <scope>NUCLEOTIDE SEQUENCE</scope>
    <source>
        <strain evidence="4">C2R13</strain>
    </source>
</reference>
<dbReference type="SUPFAM" id="SSF55785">
    <property type="entry name" value="PYP-like sensor domain (PAS domain)"/>
    <property type="match status" value="1"/>
</dbReference>
<feature type="compositionally biased region" description="Polar residues" evidence="1">
    <location>
        <begin position="12"/>
        <end position="22"/>
    </location>
</feature>
<dbReference type="Gene3D" id="3.30.70.270">
    <property type="match status" value="1"/>
</dbReference>
<dbReference type="InterPro" id="IPR000160">
    <property type="entry name" value="GGDEF_dom"/>
</dbReference>
<dbReference type="InterPro" id="IPR035965">
    <property type="entry name" value="PAS-like_dom_sf"/>
</dbReference>
<dbReference type="SUPFAM" id="SSF55781">
    <property type="entry name" value="GAF domain-like"/>
    <property type="match status" value="1"/>
</dbReference>
<dbReference type="Gene3D" id="3.30.450.40">
    <property type="match status" value="1"/>
</dbReference>
<dbReference type="CDD" id="cd00130">
    <property type="entry name" value="PAS"/>
    <property type="match status" value="1"/>
</dbReference>